<evidence type="ECO:0000256" key="3">
    <source>
        <dbReference type="ARBA" id="ARBA00022793"/>
    </source>
</evidence>
<keyword evidence="2 11" id="KW-0444">Lipid biosynthesis</keyword>
<feature type="chain" id="PRO_5031653842" description="Phosphatidylserine decarboxylase 2 alpha chain" evidence="11">
    <location>
        <begin position="318"/>
        <end position="358"/>
    </location>
</feature>
<evidence type="ECO:0000256" key="9">
    <source>
        <dbReference type="ARBA" id="ARBA00023264"/>
    </source>
</evidence>
<proteinExistence type="inferred from homology"/>
<dbReference type="PANTHER" id="PTHR10067">
    <property type="entry name" value="PHOSPHATIDYLSERINE DECARBOXYLASE"/>
    <property type="match status" value="1"/>
</dbReference>
<keyword evidence="6 11" id="KW-0865">Zymogen</keyword>
<keyword evidence="10 11" id="KW-0670">Pyruvate</keyword>
<dbReference type="InterPro" id="IPR033179">
    <property type="entry name" value="PSD_type2_pro"/>
</dbReference>
<evidence type="ECO:0000256" key="5">
    <source>
        <dbReference type="ARBA" id="ARBA00023136"/>
    </source>
</evidence>
<evidence type="ECO:0000256" key="8">
    <source>
        <dbReference type="ARBA" id="ARBA00023239"/>
    </source>
</evidence>
<dbReference type="InterPro" id="IPR033177">
    <property type="entry name" value="PSD-B"/>
</dbReference>
<accession>A0A7S4MP85</accession>
<feature type="active site" description="Charge relay system; for autoendoproteolytic cleavage activity" evidence="11">
    <location>
        <position position="318"/>
    </location>
</feature>
<evidence type="ECO:0000256" key="1">
    <source>
        <dbReference type="ARBA" id="ARBA00005189"/>
    </source>
</evidence>
<feature type="site" description="Cleavage (non-hydrolytic); by autocatalysis" evidence="11">
    <location>
        <begin position="317"/>
        <end position="318"/>
    </location>
</feature>
<evidence type="ECO:0000313" key="12">
    <source>
        <dbReference type="EMBL" id="CAE2234679.1"/>
    </source>
</evidence>
<dbReference type="EMBL" id="HBKP01021183">
    <property type="protein sequence ID" value="CAE2234679.1"/>
    <property type="molecule type" value="Transcribed_RNA"/>
</dbReference>
<evidence type="ECO:0000256" key="2">
    <source>
        <dbReference type="ARBA" id="ARBA00022516"/>
    </source>
</evidence>
<keyword evidence="3 11" id="KW-0210">Decarboxylase</keyword>
<feature type="chain" id="PRO_5031653843" description="Phosphatidylserine decarboxylase 2 beta chain" evidence="11">
    <location>
        <begin position="1"/>
        <end position="317"/>
    </location>
</feature>
<evidence type="ECO:0000256" key="6">
    <source>
        <dbReference type="ARBA" id="ARBA00023145"/>
    </source>
</evidence>
<keyword evidence="9 11" id="KW-1208">Phospholipid metabolism</keyword>
<comment type="cofactor">
    <cofactor evidence="11">
        <name>pyruvate</name>
        <dbReference type="ChEBI" id="CHEBI:15361"/>
    </cofactor>
    <text evidence="11">Binds 1 pyruvoyl group covalently per subunit.</text>
</comment>
<reference evidence="12" key="1">
    <citation type="submission" date="2021-01" db="EMBL/GenBank/DDBJ databases">
        <authorList>
            <person name="Corre E."/>
            <person name="Pelletier E."/>
            <person name="Niang G."/>
            <person name="Scheremetjew M."/>
            <person name="Finn R."/>
            <person name="Kale V."/>
            <person name="Holt S."/>
            <person name="Cochrane G."/>
            <person name="Meng A."/>
            <person name="Brown T."/>
            <person name="Cohen L."/>
        </authorList>
    </citation>
    <scope>NUCLEOTIDE SEQUENCE</scope>
    <source>
        <strain evidence="12">DIVA3 518/3/11/1/6</strain>
    </source>
</reference>
<dbReference type="EC" id="4.1.1.65" evidence="11"/>
<comment type="function">
    <text evidence="11">Catalyzes the formation of phosphatidylethanolamine (PtdEtn) from phosphatidylserine (PtdSer). Plays a central role in phospholipid metabolism and in the interorganelle trafficking of phosphatidylserine.</text>
</comment>
<comment type="pathway">
    <text evidence="11">Phospholipid metabolism; phosphatidylethanolamine biosynthesis; phosphatidylethanolamine from CDP-diacylglycerol: step 2/2.</text>
</comment>
<comment type="PTM">
    <text evidence="11">Is synthesized initially as an inactive proenzyme. Formation of the active enzyme involves a self-maturation process in which the active site pyruvoyl group is generated from an internal serine residue via an autocatalytic post-translational modification. Two non-identical subunits are generated from the proenzyme in this reaction, and the pyruvate is formed at the N-terminus of the alpha chain, which is derived from the carboxyl end of the proenzyme. The autoendoproteolytic cleavage occurs by a canonical serine protease mechanism, in which the side chain hydroxyl group of the serine supplies its oxygen atom to form the C-terminus of the beta chain, while the remainder of the serine residue undergoes an oxidative deamination to produce ammonia and the pyruvoyl prosthetic group on the alpha chain. During this reaction, the Ser that is part of the protease active site of the proenzyme becomes the pyruvoyl prosthetic group, which constitutes an essential element of the active site of the mature decarboxylase.</text>
</comment>
<feature type="active site" description="Charge relay system; for autoendoproteolytic cleavage activity" evidence="11">
    <location>
        <position position="231"/>
    </location>
</feature>
<dbReference type="AlphaFoldDB" id="A0A7S4MP85"/>
<keyword evidence="5 11" id="KW-0472">Membrane</keyword>
<comment type="subunit">
    <text evidence="11">Heterodimer of a large membrane-associated beta subunit and a small pyruvoyl-containing alpha subunit.</text>
</comment>
<organism evidence="12">
    <name type="scientific">Vannella robusta</name>
    <dbReference type="NCBI Taxonomy" id="1487602"/>
    <lineage>
        <taxon>Eukaryota</taxon>
        <taxon>Amoebozoa</taxon>
        <taxon>Discosea</taxon>
        <taxon>Flabellinia</taxon>
        <taxon>Vannellidae</taxon>
        <taxon>Vannella</taxon>
    </lineage>
</organism>
<keyword evidence="7 11" id="KW-0594">Phospholipid biosynthesis</keyword>
<keyword evidence="4 11" id="KW-0443">Lipid metabolism</keyword>
<dbReference type="NCBIfam" id="TIGR00163">
    <property type="entry name" value="PS_decarb"/>
    <property type="match status" value="1"/>
</dbReference>
<feature type="active site" description="Charge relay system; for autoendoproteolytic cleavage activity" evidence="11">
    <location>
        <position position="175"/>
    </location>
</feature>
<comment type="pathway">
    <text evidence="1">Lipid metabolism.</text>
</comment>
<comment type="similarity">
    <text evidence="11">Belongs to the phosphatidylserine decarboxylase family. PSD-B subfamily. Eukaryotic type II sub-subfamily.</text>
</comment>
<keyword evidence="8 11" id="KW-0456">Lyase</keyword>
<name>A0A7S4MP85_9EUKA</name>
<gene>
    <name evidence="11" type="primary">PSD2</name>
    <name evidence="12" type="ORF">VSP0166_LOCUS14886</name>
</gene>
<evidence type="ECO:0000256" key="7">
    <source>
        <dbReference type="ARBA" id="ARBA00023209"/>
    </source>
</evidence>
<dbReference type="GO" id="GO:0004609">
    <property type="term" value="F:phosphatidylserine decarboxylase activity"/>
    <property type="evidence" value="ECO:0007669"/>
    <property type="project" value="UniProtKB-UniRule"/>
</dbReference>
<dbReference type="PANTHER" id="PTHR10067:SF17">
    <property type="entry name" value="PHOSPHATIDYLSERINE DECARBOXYLASE PROENZYME 2"/>
    <property type="match status" value="1"/>
</dbReference>
<protein>
    <recommendedName>
        <fullName evidence="11">Phosphatidylserine decarboxylase proenzyme 2</fullName>
        <ecNumber evidence="11">4.1.1.65</ecNumber>
    </recommendedName>
    <component>
        <recommendedName>
            <fullName evidence="11">Phosphatidylserine decarboxylase 2 beta chain</fullName>
        </recommendedName>
    </component>
    <component>
        <recommendedName>
            <fullName evidence="11">Phosphatidylserine decarboxylase 2 alpha chain</fullName>
        </recommendedName>
    </component>
</protein>
<dbReference type="Pfam" id="PF02666">
    <property type="entry name" value="PS_Dcarbxylase"/>
    <property type="match status" value="1"/>
</dbReference>
<feature type="active site" description="Schiff-base intermediate with substrate; via pyruvic acid; for decarboxylase activity" evidence="11">
    <location>
        <position position="318"/>
    </location>
</feature>
<dbReference type="HAMAP" id="MF_00663">
    <property type="entry name" value="PS_decarb_PSD_B_type2"/>
    <property type="match status" value="1"/>
</dbReference>
<feature type="modified residue" description="Pyruvic acid (Ser); by autocatalysis" evidence="11">
    <location>
        <position position="318"/>
    </location>
</feature>
<dbReference type="GO" id="GO:0006646">
    <property type="term" value="P:phosphatidylethanolamine biosynthetic process"/>
    <property type="evidence" value="ECO:0007669"/>
    <property type="project" value="UniProtKB-UniRule"/>
</dbReference>
<comment type="catalytic activity">
    <reaction evidence="11">
        <text>a 1,2-diacyl-sn-glycero-3-phospho-L-serine + H(+) = a 1,2-diacyl-sn-glycero-3-phosphoethanolamine + CO2</text>
        <dbReference type="Rhea" id="RHEA:20828"/>
        <dbReference type="ChEBI" id="CHEBI:15378"/>
        <dbReference type="ChEBI" id="CHEBI:16526"/>
        <dbReference type="ChEBI" id="CHEBI:57262"/>
        <dbReference type="ChEBI" id="CHEBI:64612"/>
        <dbReference type="EC" id="4.1.1.65"/>
    </reaction>
</comment>
<dbReference type="GO" id="GO:0016540">
    <property type="term" value="P:protein autoprocessing"/>
    <property type="evidence" value="ECO:0007669"/>
    <property type="project" value="UniProtKB-UniRule"/>
</dbReference>
<dbReference type="InterPro" id="IPR003817">
    <property type="entry name" value="PS_Dcarbxylase"/>
</dbReference>
<evidence type="ECO:0000256" key="11">
    <source>
        <dbReference type="HAMAP-Rule" id="MF_03209"/>
    </source>
</evidence>
<evidence type="ECO:0000256" key="10">
    <source>
        <dbReference type="ARBA" id="ARBA00023317"/>
    </source>
</evidence>
<dbReference type="UniPathway" id="UPA00558">
    <property type="reaction ID" value="UER00616"/>
</dbReference>
<sequence>MEEGSDLAQRLWQQQPKVMWRVFLAMHEGTNVGQMILDQWNIAPKLSVQEDNKKLYKEILVQVRETGKLEVELIPNYIRVAMKMMYSNGLGRATTNKVRKVLNSMTERQGRTYDHPNSVKEIPKFIEFHGINEEEMREPASSFKNFNEFFFRKLKEGARPVAEENNDGVAVSPADSRFHVFPTLAEAQTFWVKGTSFSISSLVRDDALAQEFEKCSLVIARLAPQDYHRFHSPVTGTVGEFKMIDGTYFTVNPIAINQKIDVYGKNKRLVTSIETKEFGKVLFVAVGATMVGSINMTVQPKQSVKKGDELGYFAFGGSTCLVLFKQGSIAFDNDLMVNSAKPIETLIKMGDRIGTATS</sequence>
<evidence type="ECO:0000256" key="4">
    <source>
        <dbReference type="ARBA" id="ARBA00023098"/>
    </source>
</evidence>